<reference evidence="2" key="1">
    <citation type="submission" date="2024-05" db="EMBL/GenBank/DDBJ databases">
        <authorList>
            <person name="Kim S."/>
            <person name="Heo J."/>
            <person name="Choi H."/>
            <person name="Choi Y."/>
            <person name="Kwon S.-W."/>
            <person name="Kim Y."/>
        </authorList>
    </citation>
    <scope>NUCLEOTIDE SEQUENCE</scope>
    <source>
        <strain evidence="2">KACC 23698</strain>
    </source>
</reference>
<dbReference type="SUPFAM" id="SSF53474">
    <property type="entry name" value="alpha/beta-Hydrolases"/>
    <property type="match status" value="1"/>
</dbReference>
<feature type="chain" id="PRO_5043761621" evidence="1">
    <location>
        <begin position="29"/>
        <end position="405"/>
    </location>
</feature>
<dbReference type="RefSeq" id="WP_406856809.1">
    <property type="nucleotide sequence ID" value="NZ_CP157484.1"/>
</dbReference>
<evidence type="ECO:0000256" key="1">
    <source>
        <dbReference type="SAM" id="SignalP"/>
    </source>
</evidence>
<accession>A0AAU7JHU0</accession>
<dbReference type="PANTHER" id="PTHR36513:SF1">
    <property type="entry name" value="TRANSMEMBRANE PROTEIN"/>
    <property type="match status" value="1"/>
</dbReference>
<dbReference type="PANTHER" id="PTHR36513">
    <property type="entry name" value="ABC TRANSMEMBRANE TYPE-1 DOMAIN-CONTAINING PROTEIN"/>
    <property type="match status" value="1"/>
</dbReference>
<feature type="signal peptide" evidence="1">
    <location>
        <begin position="1"/>
        <end position="28"/>
    </location>
</feature>
<dbReference type="AlphaFoldDB" id="A0AAU7JHU0"/>
<dbReference type="Pfam" id="PF05990">
    <property type="entry name" value="DUF900"/>
    <property type="match status" value="1"/>
</dbReference>
<dbReference type="Gene3D" id="3.40.50.1820">
    <property type="entry name" value="alpha/beta hydrolase"/>
    <property type="match status" value="1"/>
</dbReference>
<evidence type="ECO:0000313" key="2">
    <source>
        <dbReference type="EMBL" id="XBO39958.1"/>
    </source>
</evidence>
<protein>
    <submittedName>
        <fullName evidence="2">Alpha/beta hydrolase</fullName>
    </submittedName>
</protein>
<gene>
    <name evidence="2" type="ORF">ABEG18_04015</name>
</gene>
<keyword evidence="2" id="KW-0378">Hydrolase</keyword>
<dbReference type="GO" id="GO:0016787">
    <property type="term" value="F:hydrolase activity"/>
    <property type="evidence" value="ECO:0007669"/>
    <property type="project" value="UniProtKB-KW"/>
</dbReference>
<dbReference type="InterPro" id="IPR029058">
    <property type="entry name" value="AB_hydrolase_fold"/>
</dbReference>
<dbReference type="PIRSF" id="PIRSF033909">
    <property type="entry name" value="UCP033909"/>
    <property type="match status" value="1"/>
</dbReference>
<name>A0AAU7JHU0_9HYPH</name>
<dbReference type="PROSITE" id="PS51257">
    <property type="entry name" value="PROKAR_LIPOPROTEIN"/>
    <property type="match status" value="1"/>
</dbReference>
<dbReference type="EMBL" id="CP157484">
    <property type="protein sequence ID" value="XBO39958.1"/>
    <property type="molecule type" value="Genomic_DNA"/>
</dbReference>
<dbReference type="InterPro" id="IPR010297">
    <property type="entry name" value="DUF900_hydrolase"/>
</dbReference>
<proteinExistence type="predicted"/>
<keyword evidence="1" id="KW-0732">Signal</keyword>
<sequence length="405" mass="42961">MRQIGVWWTSARAGAIALAACLALAACAGGPPKGVLEPVGGIPADASAVAIHVATTRARAADLPIEMFTGERGRRTDHARLVISIPPGHKPGEVEWPRRAQGDPKRFFVTAAREFQTDDAFVQSVRAAVASRKPADRSILVFVHGYNTTFEESVYRFAQIVHDSGFKGVPVLFTWPSRGQLLQYPYDRESAVYSRDDLEATLRELASRTGAQKIDLLAHSMGNFLAMETMRQATIRGDGRFSGKLGQVMLAAPDIDIDVFRRQLLTIAPLKLPITVFVSSDDRALGISKLVWGGTARAGATVISDPEVLERLKEANITVYDISAVKSDDSLKHAKFADSPQVVQLIGQRLASDNGIGTRGPTLGEGIVALGSTLGATVGTTVGTAVSLPGAVLGGAAEAAGAVLE</sequence>
<dbReference type="InterPro" id="IPR014586">
    <property type="entry name" value="UCP033909"/>
</dbReference>
<organism evidence="2">
    <name type="scientific">Alsobacter sp. KACC 23698</name>
    <dbReference type="NCBI Taxonomy" id="3149229"/>
    <lineage>
        <taxon>Bacteria</taxon>
        <taxon>Pseudomonadati</taxon>
        <taxon>Pseudomonadota</taxon>
        <taxon>Alphaproteobacteria</taxon>
        <taxon>Hyphomicrobiales</taxon>
        <taxon>Alsobacteraceae</taxon>
        <taxon>Alsobacter</taxon>
    </lineage>
</organism>